<feature type="domain" description="RRM" evidence="5">
    <location>
        <begin position="1"/>
        <end position="48"/>
    </location>
</feature>
<dbReference type="Pfam" id="PF14304">
    <property type="entry name" value="CSTF_C"/>
    <property type="match status" value="1"/>
</dbReference>
<reference evidence="6 7" key="1">
    <citation type="submission" date="2024-10" db="EMBL/GenBank/DDBJ databases">
        <title>Updated reference genomes for cyclostephanoid diatoms.</title>
        <authorList>
            <person name="Roberts W.R."/>
            <person name="Alverson A.J."/>
        </authorList>
    </citation>
    <scope>NUCLEOTIDE SEQUENCE [LARGE SCALE GENOMIC DNA]</scope>
    <source>
        <strain evidence="6 7">AJA276-08</strain>
    </source>
</reference>
<evidence type="ECO:0000256" key="1">
    <source>
        <dbReference type="ARBA" id="ARBA00004123"/>
    </source>
</evidence>
<accession>A0ABD3PAN2</accession>
<comment type="caution">
    <text evidence="6">The sequence shown here is derived from an EMBL/GenBank/DDBJ whole genome shotgun (WGS) entry which is preliminary data.</text>
</comment>
<dbReference type="Gene3D" id="3.30.70.330">
    <property type="match status" value="1"/>
</dbReference>
<dbReference type="Gene3D" id="1.10.20.70">
    <property type="entry name" value="Transcription termination and cleavage factor, C-terminal domain"/>
    <property type="match status" value="1"/>
</dbReference>
<organism evidence="6 7">
    <name type="scientific">Stephanodiscus triporus</name>
    <dbReference type="NCBI Taxonomy" id="2934178"/>
    <lineage>
        <taxon>Eukaryota</taxon>
        <taxon>Sar</taxon>
        <taxon>Stramenopiles</taxon>
        <taxon>Ochrophyta</taxon>
        <taxon>Bacillariophyta</taxon>
        <taxon>Coscinodiscophyceae</taxon>
        <taxon>Thalassiosirophycidae</taxon>
        <taxon>Stephanodiscales</taxon>
        <taxon>Stephanodiscaceae</taxon>
        <taxon>Stephanodiscus</taxon>
    </lineage>
</organism>
<feature type="region of interest" description="Disordered" evidence="4">
    <location>
        <begin position="84"/>
        <end position="143"/>
    </location>
</feature>
<keyword evidence="3" id="KW-0694">RNA-binding</keyword>
<proteinExistence type="predicted"/>
<evidence type="ECO:0000256" key="4">
    <source>
        <dbReference type="SAM" id="MobiDB-lite"/>
    </source>
</evidence>
<keyword evidence="2" id="KW-0539">Nucleus</keyword>
<sequence>MVSDVETGKPRGFAFVEFEDPQAALSAIRNMNDYEINGRRLRLPEAILYCMSELDMIKTPVLGTAPPGLGIAPPLLLPTSVPPPSSASIVNKPVDPRAAARPPPAAVLPPPAPLPSDPRARDPRAAAVGGGAGVHPPNFPAPPPMMAPHPGGGMPPPMTMPPPMAVGMQQGGAPSSQQQQQQLPGQLDPSLVQQVMALTPAQIAQLPPDKQQNILLLRQQITGGIMR</sequence>
<dbReference type="InterPro" id="IPR035979">
    <property type="entry name" value="RBD_domain_sf"/>
</dbReference>
<dbReference type="InterPro" id="IPR000504">
    <property type="entry name" value="RRM_dom"/>
</dbReference>
<dbReference type="AlphaFoldDB" id="A0ABD3PAN2"/>
<dbReference type="Proteomes" id="UP001530315">
    <property type="component" value="Unassembled WGS sequence"/>
</dbReference>
<evidence type="ECO:0000259" key="5">
    <source>
        <dbReference type="PROSITE" id="PS50102"/>
    </source>
</evidence>
<dbReference type="GO" id="GO:0003723">
    <property type="term" value="F:RNA binding"/>
    <property type="evidence" value="ECO:0007669"/>
    <property type="project" value="UniProtKB-UniRule"/>
</dbReference>
<dbReference type="PROSITE" id="PS50102">
    <property type="entry name" value="RRM"/>
    <property type="match status" value="1"/>
</dbReference>
<dbReference type="PANTHER" id="PTHR45735:SF2">
    <property type="entry name" value="CLEAVAGE STIMULATION FACTOR SUBUNIT 2"/>
    <property type="match status" value="1"/>
</dbReference>
<feature type="region of interest" description="Disordered" evidence="4">
    <location>
        <begin position="167"/>
        <end position="186"/>
    </location>
</feature>
<name>A0ABD3PAN2_9STRA</name>
<dbReference type="InterPro" id="IPR026896">
    <property type="entry name" value="CSTF_C"/>
</dbReference>
<dbReference type="Pfam" id="PF00076">
    <property type="entry name" value="RRM_1"/>
    <property type="match status" value="1"/>
</dbReference>
<dbReference type="InterPro" id="IPR038192">
    <property type="entry name" value="CSTF_C_sf"/>
</dbReference>
<keyword evidence="7" id="KW-1185">Reference proteome</keyword>
<gene>
    <name evidence="6" type="ORF">ACHAW5_011205</name>
</gene>
<dbReference type="SUPFAM" id="SSF54928">
    <property type="entry name" value="RNA-binding domain, RBD"/>
    <property type="match status" value="1"/>
</dbReference>
<protein>
    <recommendedName>
        <fullName evidence="5">RRM domain-containing protein</fullName>
    </recommendedName>
</protein>
<dbReference type="GO" id="GO:0005634">
    <property type="term" value="C:nucleus"/>
    <property type="evidence" value="ECO:0007669"/>
    <property type="project" value="UniProtKB-SubCell"/>
</dbReference>
<evidence type="ECO:0000313" key="6">
    <source>
        <dbReference type="EMBL" id="KAL3785180.1"/>
    </source>
</evidence>
<dbReference type="InterPro" id="IPR012677">
    <property type="entry name" value="Nucleotide-bd_a/b_plait_sf"/>
</dbReference>
<comment type="subcellular location">
    <subcellularLocation>
        <location evidence="1">Nucleus</location>
    </subcellularLocation>
</comment>
<evidence type="ECO:0000256" key="3">
    <source>
        <dbReference type="PROSITE-ProRule" id="PRU00176"/>
    </source>
</evidence>
<feature type="compositionally biased region" description="Pro residues" evidence="4">
    <location>
        <begin position="101"/>
        <end position="116"/>
    </location>
</feature>
<evidence type="ECO:0000256" key="2">
    <source>
        <dbReference type="ARBA" id="ARBA00023242"/>
    </source>
</evidence>
<dbReference type="PANTHER" id="PTHR45735">
    <property type="entry name" value="CLEAVAGE STIMULATION FACTOR SUBUNIT 2"/>
    <property type="match status" value="1"/>
</dbReference>
<evidence type="ECO:0000313" key="7">
    <source>
        <dbReference type="Proteomes" id="UP001530315"/>
    </source>
</evidence>
<dbReference type="EMBL" id="JALLAZ020000897">
    <property type="protein sequence ID" value="KAL3785180.1"/>
    <property type="molecule type" value="Genomic_DNA"/>
</dbReference>